<evidence type="ECO:0000313" key="2">
    <source>
        <dbReference type="Proteomes" id="UP001061991"/>
    </source>
</evidence>
<dbReference type="Proteomes" id="UP001061991">
    <property type="component" value="Plasmid p_unnamed1"/>
</dbReference>
<sequence length="115" mass="12050">MARSNVYGLANLYHEFLDGSQVDLAGVNFASESDRTWGGIGAGLSNVADSYSVNGTTGFKGEILIMIPTKGGGFSIHRQFGINVNIGSSIISCSLDALLQKPGQLESQVELTGLP</sequence>
<geneLocation type="plasmid" evidence="1 2">
    <name>p_unnamed1</name>
</geneLocation>
<name>A0ACD4CZR2_9HYPH</name>
<protein>
    <submittedName>
        <fullName evidence="1">Autotransporter outer membrane beta-barrel domain-containing protein</fullName>
    </submittedName>
</protein>
<keyword evidence="1" id="KW-0614">Plasmid</keyword>
<evidence type="ECO:0000313" key="1">
    <source>
        <dbReference type="EMBL" id="UXN59121.1"/>
    </source>
</evidence>
<organism evidence="1 2">
    <name type="scientific">Phyllobacterium zundukense</name>
    <dbReference type="NCBI Taxonomy" id="1867719"/>
    <lineage>
        <taxon>Bacteria</taxon>
        <taxon>Pseudomonadati</taxon>
        <taxon>Pseudomonadota</taxon>
        <taxon>Alphaproteobacteria</taxon>
        <taxon>Hyphomicrobiales</taxon>
        <taxon>Phyllobacteriaceae</taxon>
        <taxon>Phyllobacterium</taxon>
    </lineage>
</organism>
<proteinExistence type="predicted"/>
<accession>A0ACD4CZR2</accession>
<gene>
    <name evidence="1" type="ORF">N8E88_09645</name>
</gene>
<dbReference type="EMBL" id="CP104972">
    <property type="protein sequence ID" value="UXN59121.1"/>
    <property type="molecule type" value="Genomic_DNA"/>
</dbReference>
<reference evidence="1" key="1">
    <citation type="submission" date="2022-09" db="EMBL/GenBank/DDBJ databases">
        <title>Interaction between co-microsymbionts with complementary sets of symbiotic genes in legume-rhizobium systems.</title>
        <authorList>
            <person name="Safronova V."/>
            <person name="Sazanova A."/>
            <person name="Afonin A."/>
            <person name="Chirak E."/>
        </authorList>
    </citation>
    <scope>NUCLEOTIDE SEQUENCE</scope>
    <source>
        <strain evidence="1">A18/3m</strain>
    </source>
</reference>
<keyword evidence="2" id="KW-1185">Reference proteome</keyword>